<dbReference type="EMBL" id="BTGU01000070">
    <property type="protein sequence ID" value="GMN57523.1"/>
    <property type="molecule type" value="Genomic_DNA"/>
</dbReference>
<keyword evidence="2" id="KW-0472">Membrane</keyword>
<evidence type="ECO:0000256" key="2">
    <source>
        <dbReference type="SAM" id="Phobius"/>
    </source>
</evidence>
<dbReference type="Proteomes" id="UP001187192">
    <property type="component" value="Unassembled WGS sequence"/>
</dbReference>
<evidence type="ECO:0000256" key="1">
    <source>
        <dbReference type="SAM" id="MobiDB-lite"/>
    </source>
</evidence>
<keyword evidence="2" id="KW-0812">Transmembrane</keyword>
<proteinExistence type="predicted"/>
<keyword evidence="4" id="KW-1185">Reference proteome</keyword>
<gene>
    <name evidence="3" type="ORF">TIFTF001_026653</name>
</gene>
<comment type="caution">
    <text evidence="3">The sequence shown here is derived from an EMBL/GenBank/DDBJ whole genome shotgun (WGS) entry which is preliminary data.</text>
</comment>
<name>A0AA88DLK7_FICCA</name>
<accession>A0AA88DLK7</accession>
<evidence type="ECO:0000313" key="3">
    <source>
        <dbReference type="EMBL" id="GMN57523.1"/>
    </source>
</evidence>
<protein>
    <submittedName>
        <fullName evidence="3">Uncharacterized protein</fullName>
    </submittedName>
</protein>
<keyword evidence="2" id="KW-1133">Transmembrane helix</keyword>
<feature type="transmembrane region" description="Helical" evidence="2">
    <location>
        <begin position="14"/>
        <end position="34"/>
    </location>
</feature>
<feature type="region of interest" description="Disordered" evidence="1">
    <location>
        <begin position="39"/>
        <end position="97"/>
    </location>
</feature>
<dbReference type="AlphaFoldDB" id="A0AA88DLK7"/>
<feature type="compositionally biased region" description="Basic residues" evidence="1">
    <location>
        <begin position="71"/>
        <end position="85"/>
    </location>
</feature>
<organism evidence="3 4">
    <name type="scientific">Ficus carica</name>
    <name type="common">Common fig</name>
    <dbReference type="NCBI Taxonomy" id="3494"/>
    <lineage>
        <taxon>Eukaryota</taxon>
        <taxon>Viridiplantae</taxon>
        <taxon>Streptophyta</taxon>
        <taxon>Embryophyta</taxon>
        <taxon>Tracheophyta</taxon>
        <taxon>Spermatophyta</taxon>
        <taxon>Magnoliopsida</taxon>
        <taxon>eudicotyledons</taxon>
        <taxon>Gunneridae</taxon>
        <taxon>Pentapetalae</taxon>
        <taxon>rosids</taxon>
        <taxon>fabids</taxon>
        <taxon>Rosales</taxon>
        <taxon>Moraceae</taxon>
        <taxon>Ficeae</taxon>
        <taxon>Ficus</taxon>
    </lineage>
</organism>
<sequence>MQKLGLESNQISPLPIPILVTNLPTAAIAVPAVISRHYAREPNRRGKTQATIKPHRQKIRQLGTTFGGKSEKRRRRKGNPHRCRRSRVEGSTVRSRP</sequence>
<reference evidence="3" key="1">
    <citation type="submission" date="2023-07" db="EMBL/GenBank/DDBJ databases">
        <title>draft genome sequence of fig (Ficus carica).</title>
        <authorList>
            <person name="Takahashi T."/>
            <person name="Nishimura K."/>
        </authorList>
    </citation>
    <scope>NUCLEOTIDE SEQUENCE</scope>
</reference>
<evidence type="ECO:0000313" key="4">
    <source>
        <dbReference type="Proteomes" id="UP001187192"/>
    </source>
</evidence>